<dbReference type="GO" id="GO:0005730">
    <property type="term" value="C:nucleolus"/>
    <property type="evidence" value="ECO:0007669"/>
    <property type="project" value="UniProtKB-SubCell"/>
</dbReference>
<feature type="region of interest" description="Disordered" evidence="8">
    <location>
        <begin position="400"/>
        <end position="422"/>
    </location>
</feature>
<feature type="compositionally biased region" description="Polar residues" evidence="8">
    <location>
        <begin position="42"/>
        <end position="51"/>
    </location>
</feature>
<evidence type="ECO:0000256" key="6">
    <source>
        <dbReference type="ARBA" id="ARBA00023242"/>
    </source>
</evidence>
<dbReference type="PROSITE" id="PS50102">
    <property type="entry name" value="RRM"/>
    <property type="match status" value="2"/>
</dbReference>
<dbReference type="SUPFAM" id="SSF54928">
    <property type="entry name" value="RNA-binding domain, RBD"/>
    <property type="match status" value="2"/>
</dbReference>
<organism evidence="10 11">
    <name type="scientific">Acaulospora morrowiae</name>
    <dbReference type="NCBI Taxonomy" id="94023"/>
    <lineage>
        <taxon>Eukaryota</taxon>
        <taxon>Fungi</taxon>
        <taxon>Fungi incertae sedis</taxon>
        <taxon>Mucoromycota</taxon>
        <taxon>Glomeromycotina</taxon>
        <taxon>Glomeromycetes</taxon>
        <taxon>Diversisporales</taxon>
        <taxon>Acaulosporaceae</taxon>
        <taxon>Acaulospora</taxon>
    </lineage>
</organism>
<dbReference type="PANTHER" id="PTHR23236:SF25">
    <property type="entry name" value="RNA-BINDING PROTEIN 34"/>
    <property type="match status" value="1"/>
</dbReference>
<dbReference type="Gene3D" id="3.30.70.330">
    <property type="match status" value="2"/>
</dbReference>
<feature type="domain" description="RRM" evidence="9">
    <location>
        <begin position="186"/>
        <end position="283"/>
    </location>
</feature>
<comment type="caution">
    <text evidence="10">The sequence shown here is derived from an EMBL/GenBank/DDBJ whole genome shotgun (WGS) entry which is preliminary data.</text>
</comment>
<comment type="subcellular location">
    <subcellularLocation>
        <location evidence="2">Nucleus</location>
        <location evidence="2">Nucleolus</location>
    </subcellularLocation>
</comment>
<comment type="similarity">
    <text evidence="3">Belongs to the RRM RBM34 family.</text>
</comment>
<keyword evidence="11" id="KW-1185">Reference proteome</keyword>
<feature type="compositionally biased region" description="Basic and acidic residues" evidence="8">
    <location>
        <begin position="152"/>
        <end position="163"/>
    </location>
</feature>
<feature type="compositionally biased region" description="Basic residues" evidence="8">
    <location>
        <begin position="401"/>
        <end position="422"/>
    </location>
</feature>
<dbReference type="PANTHER" id="PTHR23236">
    <property type="entry name" value="EUKARYOTIC TRANSLATION INITIATION FACTOR 4B/4H"/>
    <property type="match status" value="1"/>
</dbReference>
<dbReference type="InterPro" id="IPR000504">
    <property type="entry name" value="RRM_dom"/>
</dbReference>
<feature type="compositionally biased region" description="Acidic residues" evidence="8">
    <location>
        <begin position="139"/>
        <end position="151"/>
    </location>
</feature>
<feature type="non-terminal residue" evidence="10">
    <location>
        <position position="422"/>
    </location>
</feature>
<evidence type="ECO:0000256" key="3">
    <source>
        <dbReference type="ARBA" id="ARBA00007077"/>
    </source>
</evidence>
<feature type="compositionally biased region" description="Basic and acidic residues" evidence="8">
    <location>
        <begin position="76"/>
        <end position="95"/>
    </location>
</feature>
<dbReference type="SMART" id="SM00360">
    <property type="entry name" value="RRM"/>
    <property type="match status" value="2"/>
</dbReference>
<evidence type="ECO:0000256" key="4">
    <source>
        <dbReference type="ARBA" id="ARBA00015520"/>
    </source>
</evidence>
<evidence type="ECO:0000259" key="9">
    <source>
        <dbReference type="PROSITE" id="PS50102"/>
    </source>
</evidence>
<dbReference type="InterPro" id="IPR034221">
    <property type="entry name" value="RBM34_RRM2"/>
</dbReference>
<evidence type="ECO:0000256" key="7">
    <source>
        <dbReference type="PROSITE-ProRule" id="PRU00176"/>
    </source>
</evidence>
<evidence type="ECO:0000256" key="5">
    <source>
        <dbReference type="ARBA" id="ARBA00022884"/>
    </source>
</evidence>
<dbReference type="GO" id="GO:0019843">
    <property type="term" value="F:rRNA binding"/>
    <property type="evidence" value="ECO:0007669"/>
    <property type="project" value="TreeGrafter"/>
</dbReference>
<dbReference type="AlphaFoldDB" id="A0A9N9HBZ2"/>
<evidence type="ECO:0000313" key="10">
    <source>
        <dbReference type="EMBL" id="CAG8672939.1"/>
    </source>
</evidence>
<evidence type="ECO:0000256" key="1">
    <source>
        <dbReference type="ARBA" id="ARBA00002475"/>
    </source>
</evidence>
<comment type="function">
    <text evidence="1">Involved in pre-25S rRNA processing.</text>
</comment>
<dbReference type="InterPro" id="IPR035979">
    <property type="entry name" value="RBD_domain_sf"/>
</dbReference>
<feature type="domain" description="RRM" evidence="9">
    <location>
        <begin position="291"/>
        <end position="368"/>
    </location>
</feature>
<proteinExistence type="inferred from homology"/>
<feature type="compositionally biased region" description="Basic and acidic residues" evidence="8">
    <location>
        <begin position="9"/>
        <end position="22"/>
    </location>
</feature>
<evidence type="ECO:0000256" key="8">
    <source>
        <dbReference type="SAM" id="MobiDB-lite"/>
    </source>
</evidence>
<keyword evidence="5 7" id="KW-0694">RNA-binding</keyword>
<dbReference type="OrthoDB" id="442677at2759"/>
<sequence>AGPSVSRETVAETHENSKRNSLPEEASEQRPNVSKPARKNGGVSNVNSEMSQRGKIKSNRISAEELYALKTSKSIENSKELVKGESAEKLESSRETHKKRKRSVKKTEKKSQKKVRGADDVNVDDEFQSSSGKKIEERETNEESEIDEESESEGKDTSDEKEVIQVGESTSSEKTKKLDDPERLQRTIFVGNLSTSVIEKKNHKKLRSYFSSCGRIESIRFRSIAFSRQLPRKVAFINKKLHPERDSLNAYIVFKEKASVQKALFKNGEIFMGKHLRVDSAVDSQSYDRKRSVFIGNLDFDAQDEALWSHFENCGEIAHVRIVRDGKTNVGKGIAYVQFKDRSSVELALKLNNTKIGTRSIRISRCLKSFSDSRIQDNEKPSVSKVVKRSFEGTRAIKGTKTPRIRQRTRAWKNAHKKNGKK</sequence>
<gene>
    <name evidence="10" type="ORF">AMORRO_LOCUS10900</name>
</gene>
<dbReference type="EMBL" id="CAJVPV010012837">
    <property type="protein sequence ID" value="CAG8672939.1"/>
    <property type="molecule type" value="Genomic_DNA"/>
</dbReference>
<keyword evidence="6" id="KW-0539">Nucleus</keyword>
<reference evidence="10" key="1">
    <citation type="submission" date="2021-06" db="EMBL/GenBank/DDBJ databases">
        <authorList>
            <person name="Kallberg Y."/>
            <person name="Tangrot J."/>
            <person name="Rosling A."/>
        </authorList>
    </citation>
    <scope>NUCLEOTIDE SEQUENCE</scope>
    <source>
        <strain evidence="10">CL551</strain>
    </source>
</reference>
<evidence type="ECO:0000313" key="11">
    <source>
        <dbReference type="Proteomes" id="UP000789342"/>
    </source>
</evidence>
<accession>A0A9N9HBZ2</accession>
<protein>
    <recommendedName>
        <fullName evidence="4">Nucleolar protein 12</fullName>
    </recommendedName>
</protein>
<dbReference type="InterPro" id="IPR012677">
    <property type="entry name" value="Nucleotide-bd_a/b_plait_sf"/>
</dbReference>
<evidence type="ECO:0000256" key="2">
    <source>
        <dbReference type="ARBA" id="ARBA00004604"/>
    </source>
</evidence>
<dbReference type="GO" id="GO:0000463">
    <property type="term" value="P:maturation of LSU-rRNA from tricistronic rRNA transcript (SSU-rRNA, 5.8S rRNA, LSU-rRNA)"/>
    <property type="evidence" value="ECO:0007669"/>
    <property type="project" value="TreeGrafter"/>
</dbReference>
<feature type="compositionally biased region" description="Basic and acidic residues" evidence="8">
    <location>
        <begin position="171"/>
        <end position="180"/>
    </location>
</feature>
<dbReference type="Pfam" id="PF00076">
    <property type="entry name" value="RRM_1"/>
    <property type="match status" value="1"/>
</dbReference>
<dbReference type="CDD" id="cd12395">
    <property type="entry name" value="RRM2_RBM34"/>
    <property type="match status" value="1"/>
</dbReference>
<dbReference type="Proteomes" id="UP000789342">
    <property type="component" value="Unassembled WGS sequence"/>
</dbReference>
<name>A0A9N9HBZ2_9GLOM</name>
<feature type="region of interest" description="Disordered" evidence="8">
    <location>
        <begin position="1"/>
        <end position="180"/>
    </location>
</feature>